<organism evidence="8 9">
    <name type="scientific">Chitinophaga polysaccharea</name>
    <dbReference type="NCBI Taxonomy" id="1293035"/>
    <lineage>
        <taxon>Bacteria</taxon>
        <taxon>Pseudomonadati</taxon>
        <taxon>Bacteroidota</taxon>
        <taxon>Chitinophagia</taxon>
        <taxon>Chitinophagales</taxon>
        <taxon>Chitinophagaceae</taxon>
        <taxon>Chitinophaga</taxon>
    </lineage>
</organism>
<protein>
    <submittedName>
        <fullName evidence="8">Putative outer membrane starch-binding protein</fullName>
    </submittedName>
</protein>
<comment type="caution">
    <text evidence="8">The sequence shown here is derived from an EMBL/GenBank/DDBJ whole genome shotgun (WGS) entry which is preliminary data.</text>
</comment>
<evidence type="ECO:0000256" key="5">
    <source>
        <dbReference type="ARBA" id="ARBA00023237"/>
    </source>
</evidence>
<dbReference type="OrthoDB" id="5694214at2"/>
<dbReference type="InterPro" id="IPR033985">
    <property type="entry name" value="SusD-like_N"/>
</dbReference>
<reference evidence="8 9" key="1">
    <citation type="submission" date="2019-06" db="EMBL/GenBank/DDBJ databases">
        <title>Sorghum-associated microbial communities from plants grown in Nebraska, USA.</title>
        <authorList>
            <person name="Schachtman D."/>
        </authorList>
    </citation>
    <scope>NUCLEOTIDE SEQUENCE [LARGE SCALE GENOMIC DNA]</scope>
    <source>
        <strain evidence="8 9">1209</strain>
    </source>
</reference>
<dbReference type="Proteomes" id="UP000320811">
    <property type="component" value="Unassembled WGS sequence"/>
</dbReference>
<accession>A0A561PPH6</accession>
<name>A0A561PPH6_9BACT</name>
<keyword evidence="3" id="KW-0732">Signal</keyword>
<dbReference type="RefSeq" id="WP_145671168.1">
    <property type="nucleotide sequence ID" value="NZ_VIWO01000005.1"/>
</dbReference>
<evidence type="ECO:0000256" key="2">
    <source>
        <dbReference type="ARBA" id="ARBA00006275"/>
    </source>
</evidence>
<keyword evidence="4" id="KW-0472">Membrane</keyword>
<dbReference type="SUPFAM" id="SSF48452">
    <property type="entry name" value="TPR-like"/>
    <property type="match status" value="1"/>
</dbReference>
<proteinExistence type="inferred from homology"/>
<comment type="similarity">
    <text evidence="2">Belongs to the SusD family.</text>
</comment>
<feature type="domain" description="RagB/SusD" evidence="6">
    <location>
        <begin position="280"/>
        <end position="614"/>
    </location>
</feature>
<dbReference type="Gene3D" id="1.25.40.390">
    <property type="match status" value="1"/>
</dbReference>
<evidence type="ECO:0000256" key="4">
    <source>
        <dbReference type="ARBA" id="ARBA00023136"/>
    </source>
</evidence>
<keyword evidence="5" id="KW-0998">Cell outer membrane</keyword>
<evidence type="ECO:0000259" key="7">
    <source>
        <dbReference type="Pfam" id="PF14322"/>
    </source>
</evidence>
<keyword evidence="9" id="KW-1185">Reference proteome</keyword>
<evidence type="ECO:0000256" key="1">
    <source>
        <dbReference type="ARBA" id="ARBA00004442"/>
    </source>
</evidence>
<evidence type="ECO:0000313" key="8">
    <source>
        <dbReference type="EMBL" id="TWF40000.1"/>
    </source>
</evidence>
<feature type="domain" description="SusD-like N-terminal" evidence="7">
    <location>
        <begin position="34"/>
        <end position="231"/>
    </location>
</feature>
<sequence>MKSLKLLHKQAAKISIFLLAGIAANTISCNRDLLDKKPLDKLTDDAVFSDATFLQNYVYGVYNGMKPIWYPGTGGFETLTDVAVSQPETHDKAAGIRQYIQGTISPDNITDLTNIWNEEYGYIRKANVFFEKTATSSFDATVLDPMKGEMHFLRAWMYFELTKTFGGVPIITKSYKLDDANLDVPRNTYDECSKFILDECEQAITLLKNVAPAGGKITKAAAMALKARVLLYMASPLNNPSNDKTKWQAAETATKAVLDLSFTLHPTHEDLFTRPLKMDEIILGKSFTPGTRVPDWGFNYDYWPSGFDARQRIMPTQTFVNMFQMTNGQYPYLADGVTVNPASGYDPQQPNKNRDPRYYSDIIYPGAGPFTINDGAKSTVRTYEYWEDANPNPDNAAPYANPNKVDPKNGQTLYDFGRDSKTYWVKGFTPFHWRVQTGYTFRRLCDFNGPRASFDYDYSQAIVFLRLAEFYLNYAEIEMALGNEAVARDYINKVRKRPSVNMPDITSSGAELVRAYRNERAIELHLEDHRFFDLMRWKAAPGNIDIPIRGLTSVKMDWTGAQPGDLTGKLSYTYGVIDAAEVRAPWKGDYYYLLPIPREEIKKSHDAIKQNPGYQ</sequence>
<dbReference type="AlphaFoldDB" id="A0A561PPH6"/>
<evidence type="ECO:0000256" key="3">
    <source>
        <dbReference type="ARBA" id="ARBA00022729"/>
    </source>
</evidence>
<dbReference type="Pfam" id="PF07980">
    <property type="entry name" value="SusD_RagB"/>
    <property type="match status" value="1"/>
</dbReference>
<comment type="subcellular location">
    <subcellularLocation>
        <location evidence="1">Cell outer membrane</location>
    </subcellularLocation>
</comment>
<dbReference type="InterPro" id="IPR012944">
    <property type="entry name" value="SusD_RagB_dom"/>
</dbReference>
<dbReference type="GO" id="GO:0009279">
    <property type="term" value="C:cell outer membrane"/>
    <property type="evidence" value="ECO:0007669"/>
    <property type="project" value="UniProtKB-SubCell"/>
</dbReference>
<evidence type="ECO:0000313" key="9">
    <source>
        <dbReference type="Proteomes" id="UP000320811"/>
    </source>
</evidence>
<evidence type="ECO:0000259" key="6">
    <source>
        <dbReference type="Pfam" id="PF07980"/>
    </source>
</evidence>
<gene>
    <name evidence="8" type="ORF">FHW36_105441</name>
</gene>
<dbReference type="Pfam" id="PF14322">
    <property type="entry name" value="SusD-like_3"/>
    <property type="match status" value="1"/>
</dbReference>
<dbReference type="EMBL" id="VIWO01000005">
    <property type="protein sequence ID" value="TWF40000.1"/>
    <property type="molecule type" value="Genomic_DNA"/>
</dbReference>
<dbReference type="InterPro" id="IPR011990">
    <property type="entry name" value="TPR-like_helical_dom_sf"/>
</dbReference>